<dbReference type="Proteomes" id="UP001497382">
    <property type="component" value="Unassembled WGS sequence"/>
</dbReference>
<keyword evidence="2" id="KW-1185">Reference proteome</keyword>
<dbReference type="PANTHER" id="PTHR42921">
    <property type="entry name" value="ACETOACETYL-COA SYNTHETASE"/>
    <property type="match status" value="1"/>
</dbReference>
<protein>
    <submittedName>
        <fullName evidence="1">Uncharacterized protein</fullName>
    </submittedName>
</protein>
<dbReference type="Gene3D" id="3.40.50.12780">
    <property type="entry name" value="N-terminal domain of ligase-like"/>
    <property type="match status" value="1"/>
</dbReference>
<sequence length="74" mass="8009">AKPSTFDFISEKVKPGVFCNPAYGCTETFGLISGMDSNMPVYRGEIQVLGLGMDVRILDEKGNPTIGKRGELVL</sequence>
<evidence type="ECO:0000313" key="1">
    <source>
        <dbReference type="EMBL" id="CAL1299679.1"/>
    </source>
</evidence>
<comment type="caution">
    <text evidence="1">The sequence shown here is derived from an EMBL/GenBank/DDBJ whole genome shotgun (WGS) entry which is preliminary data.</text>
</comment>
<accession>A0AAV2BUZ9</accession>
<dbReference type="SUPFAM" id="SSF56801">
    <property type="entry name" value="Acetyl-CoA synthetase-like"/>
    <property type="match status" value="1"/>
</dbReference>
<gene>
    <name evidence="1" type="ORF">LARSCL_LOCUS21503</name>
</gene>
<reference evidence="1 2" key="1">
    <citation type="submission" date="2024-04" db="EMBL/GenBank/DDBJ databases">
        <authorList>
            <person name="Rising A."/>
            <person name="Reimegard J."/>
            <person name="Sonavane S."/>
            <person name="Akerstrom W."/>
            <person name="Nylinder S."/>
            <person name="Hedman E."/>
            <person name="Kallberg Y."/>
        </authorList>
    </citation>
    <scope>NUCLEOTIDE SEQUENCE [LARGE SCALE GENOMIC DNA]</scope>
</reference>
<proteinExistence type="predicted"/>
<feature type="non-terminal residue" evidence="1">
    <location>
        <position position="74"/>
    </location>
</feature>
<dbReference type="EMBL" id="CAXIEN010000513">
    <property type="protein sequence ID" value="CAL1299679.1"/>
    <property type="molecule type" value="Genomic_DNA"/>
</dbReference>
<feature type="non-terminal residue" evidence="1">
    <location>
        <position position="1"/>
    </location>
</feature>
<organism evidence="1 2">
    <name type="scientific">Larinioides sclopetarius</name>
    <dbReference type="NCBI Taxonomy" id="280406"/>
    <lineage>
        <taxon>Eukaryota</taxon>
        <taxon>Metazoa</taxon>
        <taxon>Ecdysozoa</taxon>
        <taxon>Arthropoda</taxon>
        <taxon>Chelicerata</taxon>
        <taxon>Arachnida</taxon>
        <taxon>Araneae</taxon>
        <taxon>Araneomorphae</taxon>
        <taxon>Entelegynae</taxon>
        <taxon>Araneoidea</taxon>
        <taxon>Araneidae</taxon>
        <taxon>Larinioides</taxon>
    </lineage>
</organism>
<evidence type="ECO:0000313" key="2">
    <source>
        <dbReference type="Proteomes" id="UP001497382"/>
    </source>
</evidence>
<dbReference type="PANTHER" id="PTHR42921:SF1">
    <property type="entry name" value="ACETOACETYL-COA SYNTHETASE"/>
    <property type="match status" value="1"/>
</dbReference>
<dbReference type="GO" id="GO:0030729">
    <property type="term" value="F:acetoacetate-CoA ligase activity"/>
    <property type="evidence" value="ECO:0007669"/>
    <property type="project" value="TreeGrafter"/>
</dbReference>
<name>A0AAV2BUZ9_9ARAC</name>
<dbReference type="InterPro" id="IPR042099">
    <property type="entry name" value="ANL_N_sf"/>
</dbReference>
<dbReference type="AlphaFoldDB" id="A0AAV2BUZ9"/>